<protein>
    <submittedName>
        <fullName evidence="2">DUF2075 domain-containing protein</fullName>
    </submittedName>
</protein>
<sequence length="68" mass="7775">MDSQFRCNGSDGYLAWVDDVLNIHATANADSYDYEYDTLVHPLLMPARSSNFHRPAHDVLILRCHPVE</sequence>
<reference evidence="2" key="1">
    <citation type="submission" date="2020-03" db="EMBL/GenBank/DDBJ databases">
        <title>Draft sequencing of Paenibacilllus sp. S3N08.</title>
        <authorList>
            <person name="Kim D.-U."/>
        </authorList>
    </citation>
    <scope>NUCLEOTIDE SEQUENCE</scope>
    <source>
        <strain evidence="2">S3N08</strain>
    </source>
</reference>
<dbReference type="Proteomes" id="UP001165962">
    <property type="component" value="Unassembled WGS sequence"/>
</dbReference>
<accession>A0ABX0J229</accession>
<dbReference type="EMBL" id="JAAOIW010000002">
    <property type="protein sequence ID" value="NHN29179.1"/>
    <property type="molecule type" value="Genomic_DNA"/>
</dbReference>
<proteinExistence type="predicted"/>
<feature type="domain" description="Schlafen group 3-like DNA/RNA helicase" evidence="1">
    <location>
        <begin position="1"/>
        <end position="37"/>
    </location>
</feature>
<keyword evidence="3" id="KW-1185">Reference proteome</keyword>
<evidence type="ECO:0000259" key="1">
    <source>
        <dbReference type="Pfam" id="PF09848"/>
    </source>
</evidence>
<organism evidence="2 3">
    <name type="scientific">Paenibacillus agricola</name>
    <dbReference type="NCBI Taxonomy" id="2716264"/>
    <lineage>
        <taxon>Bacteria</taxon>
        <taxon>Bacillati</taxon>
        <taxon>Bacillota</taxon>
        <taxon>Bacilli</taxon>
        <taxon>Bacillales</taxon>
        <taxon>Paenibacillaceae</taxon>
        <taxon>Paenibacillus</taxon>
    </lineage>
</organism>
<dbReference type="InterPro" id="IPR018647">
    <property type="entry name" value="SLFN_3-like_DNA/RNA_helicase"/>
</dbReference>
<name>A0ABX0J229_9BACL</name>
<comment type="caution">
    <text evidence="2">The sequence shown here is derived from an EMBL/GenBank/DDBJ whole genome shotgun (WGS) entry which is preliminary data.</text>
</comment>
<dbReference type="RefSeq" id="WP_166148111.1">
    <property type="nucleotide sequence ID" value="NZ_JAAOIW010000002.1"/>
</dbReference>
<evidence type="ECO:0000313" key="3">
    <source>
        <dbReference type="Proteomes" id="UP001165962"/>
    </source>
</evidence>
<evidence type="ECO:0000313" key="2">
    <source>
        <dbReference type="EMBL" id="NHN29179.1"/>
    </source>
</evidence>
<gene>
    <name evidence="2" type="ORF">G9U52_04970</name>
</gene>
<dbReference type="Pfam" id="PF09848">
    <property type="entry name" value="SLFN-g3_helicase"/>
    <property type="match status" value="1"/>
</dbReference>